<evidence type="ECO:0000313" key="3">
    <source>
        <dbReference type="Proteomes" id="UP000606900"/>
    </source>
</evidence>
<proteinExistence type="predicted"/>
<dbReference type="RefSeq" id="WP_276700028.1">
    <property type="nucleotide sequence ID" value="NZ_JADIIL010000038.1"/>
</dbReference>
<dbReference type="InterPro" id="IPR027417">
    <property type="entry name" value="P-loop_NTPase"/>
</dbReference>
<dbReference type="SUPFAM" id="SSF52540">
    <property type="entry name" value="P-loop containing nucleoside triphosphate hydrolases"/>
    <property type="match status" value="2"/>
</dbReference>
<dbReference type="AlphaFoldDB" id="A0A843AJY1"/>
<dbReference type="Proteomes" id="UP000606900">
    <property type="component" value="Unassembled WGS sequence"/>
</dbReference>
<dbReference type="Gene3D" id="3.30.920.90">
    <property type="match status" value="2"/>
</dbReference>
<dbReference type="Gene3D" id="3.40.50.300">
    <property type="entry name" value="P-loop containing nucleotide triphosphate hydrolases"/>
    <property type="match status" value="1"/>
</dbReference>
<evidence type="ECO:0000259" key="1">
    <source>
        <dbReference type="SMART" id="SM00382"/>
    </source>
</evidence>
<dbReference type="InterPro" id="IPR021961">
    <property type="entry name" value="McrB_DNA-bd"/>
</dbReference>
<reference evidence="2" key="1">
    <citation type="submission" date="2020-10" db="EMBL/GenBank/DDBJ databases">
        <title>Dehalococcoides mccartyi of a TCE/Cr reducing biochatode.</title>
        <authorList>
            <person name="Matturro B."/>
        </authorList>
    </citation>
    <scope>NUCLEOTIDE SEQUENCE</scope>
    <source>
        <strain evidence="2">Bin2</strain>
    </source>
</reference>
<gene>
    <name evidence="2" type="ORF">ISP06_10825</name>
</gene>
<accession>A0A843AJY1</accession>
<protein>
    <submittedName>
        <fullName evidence="2">DUF3578 domain-containing protein</fullName>
    </submittedName>
</protein>
<sequence>MLKQFMEKIFNDYQSAKKEKYVDNKLAKLIKKDFPNNLKDLTKDIGDYKIIGYSGEGKWAESPYIAIFNSEISEGLESGYYILYIFSENTEKVYLTLNQDIGNQNNLNRDELEFKLINQANNIQKNLKIPETFNTNKLSGLGPNYRYKRLEVGNIFSKNYYSDNLPSEEELESDLIEMLNLYNELISKLPKVWQISPGSVKSGEQDKLWPLYKDEGFIGIGWLHDSQSYLDFKNIDELKDALTKFYSNYSDTDPSQAARMVWDFTHKIKKGDIVVANAGLRKSLGIGIVKSNYISPNNAENPGIFDYFWHLRRIEWLITDDVDFNQQLFYRQTLAELNEDRWNRIKNVYINKNPDYSILFEQMDDLIDQLVRPQVDIRTHLEFIFNNLPVAKSRNQRVKGHEVGKAFSEISRGLGDIVKSIDPEDEFKTQAYFQDRGRWYRKPYIYVENTANKNIHGQWDQHFVGLWFNDDLDGLEISLQQGADYARNLLDNKLSEYTDEDLEKYIQHHVEDVRHQIKTSHLSGKLDGFDENFGNLIIYGKKYDKNDLPSNDQIISDFKELFKMYLLLKPDEDGGITTETTFFDDLTKQGYFFDYRLIENFLLSLKVKPFVILTGNSGTGKTKIAQLFAKYLEKNNKIKTIVKKATSEEYNTKKEANDVLSTINDSLETYPNDQVRDLLPNLIEAIDDSKDFSEPGTYEIIPVGANWTENRHILGFYNVITSEYDFTKSLKLILNAMNNKDSPYFLILDEMNLSHVERYFSDFLSAIESNEDLELHSNDDLKEPPSKIKLTSNLMVIGTVNIDETTYMFSPKVLDRANTLEFLTQPAVNYMSKTPEYNINGDMEYLLNPLSDLDLRMDDINKIKDKLINVRTHDNEFIWDKLTFYLNEFQNTLKKADFDFGFRTINEVTRFMIVAWKYEGQNTVWDNWERYFDAQILQKMLPKIHGSQRELDSVLKELRQLCNEKNSDNIIFPNSAEKLDKMIKRLSEKRYVAFTG</sequence>
<comment type="caution">
    <text evidence="2">The sequence shown here is derived from an EMBL/GenBank/DDBJ whole genome shotgun (WGS) entry which is preliminary data.</text>
</comment>
<feature type="domain" description="AAA+ ATPase" evidence="1">
    <location>
        <begin position="607"/>
        <end position="820"/>
    </location>
</feature>
<dbReference type="EMBL" id="JADIIL010000038">
    <property type="protein sequence ID" value="MBF4475942.1"/>
    <property type="molecule type" value="Genomic_DNA"/>
</dbReference>
<name>A0A843AJY1_METFO</name>
<dbReference type="SMART" id="SM00382">
    <property type="entry name" value="AAA"/>
    <property type="match status" value="1"/>
</dbReference>
<organism evidence="2 3">
    <name type="scientific">Methanobacterium formicicum</name>
    <dbReference type="NCBI Taxonomy" id="2162"/>
    <lineage>
        <taxon>Archaea</taxon>
        <taxon>Methanobacteriati</taxon>
        <taxon>Methanobacteriota</taxon>
        <taxon>Methanomada group</taxon>
        <taxon>Methanobacteria</taxon>
        <taxon>Methanobacteriales</taxon>
        <taxon>Methanobacteriaceae</taxon>
        <taxon>Methanobacterium</taxon>
    </lineage>
</organism>
<dbReference type="Pfam" id="PF12102">
    <property type="entry name" value="MrcB_N"/>
    <property type="match status" value="2"/>
</dbReference>
<evidence type="ECO:0000313" key="2">
    <source>
        <dbReference type="EMBL" id="MBF4475942.1"/>
    </source>
</evidence>
<dbReference type="InterPro" id="IPR003593">
    <property type="entry name" value="AAA+_ATPase"/>
</dbReference>